<sequence>MIASLRGRALSVIMAVAVALGLAVVAGGTQQAHAAHRDWLRPDNTGTCEWDPVGWWVQRCDVWSPAMGRNIPVQIQPAKNGGNAGLYLLDGLRATDHTSAWVSDVNAARTYVEHNITLVMPVGGKSSFYADWQAPAKYNPHDIVNYKWETFLTAELPFYLEQHFGVARNNNSIAGLSMGAGAALTLAAKHNHQFRQALSFSGFLTTTVLGAQTFMRFAMLDAGGFNINAMYGSLFNPKRFANDPLMLIPQLRNTDVYISAASGIPGAPDLQNYLPQHQAVGAALEVASLFTTRVWEGAARLQGLNPTVDYPGLGMHNWLQFGHQLERSKPQVLNVMNAW</sequence>
<dbReference type="InterPro" id="IPR000801">
    <property type="entry name" value="Esterase-like"/>
</dbReference>
<dbReference type="Proteomes" id="UP000270649">
    <property type="component" value="Unassembled WGS sequence"/>
</dbReference>
<evidence type="ECO:0000313" key="2">
    <source>
        <dbReference type="EMBL" id="RMB57727.1"/>
    </source>
</evidence>
<feature type="chain" id="PRO_5017966507" evidence="1">
    <location>
        <begin position="35"/>
        <end position="339"/>
    </location>
</feature>
<dbReference type="RefSeq" id="WP_121912198.1">
    <property type="nucleotide sequence ID" value="NZ_CP068292.1"/>
</dbReference>
<feature type="signal peptide" evidence="1">
    <location>
        <begin position="1"/>
        <end position="34"/>
    </location>
</feature>
<dbReference type="OrthoDB" id="4366784at2"/>
<accession>A0A3M0GL89</accession>
<dbReference type="GeneID" id="92747164"/>
<dbReference type="Pfam" id="PF00756">
    <property type="entry name" value="Esterase"/>
    <property type="match status" value="1"/>
</dbReference>
<comment type="caution">
    <text evidence="2">The sequence shown here is derived from an EMBL/GenBank/DDBJ whole genome shotgun (WGS) entry which is preliminary data.</text>
</comment>
<reference evidence="2 3" key="1">
    <citation type="submission" date="2018-10" db="EMBL/GenBank/DDBJ databases">
        <title>Corynebacterium macginleyi genome sequencing and assembly of the type strain and two clinical samples.</title>
        <authorList>
            <person name="Bernier A.-M."/>
            <person name="Bernard K."/>
        </authorList>
    </citation>
    <scope>NUCLEOTIDE SEQUENCE [LARGE SCALE GENOMIC DNA]</scope>
    <source>
        <strain evidence="2 3">NML 120205</strain>
    </source>
</reference>
<gene>
    <name evidence="2" type="ORF">D9543_09315</name>
</gene>
<dbReference type="AlphaFoldDB" id="A0A3M0GL89"/>
<dbReference type="EMBL" id="REGC01000013">
    <property type="protein sequence ID" value="RMB57727.1"/>
    <property type="molecule type" value="Genomic_DNA"/>
</dbReference>
<dbReference type="InterPro" id="IPR029058">
    <property type="entry name" value="AB_hydrolase_fold"/>
</dbReference>
<dbReference type="GO" id="GO:0016747">
    <property type="term" value="F:acyltransferase activity, transferring groups other than amino-acyl groups"/>
    <property type="evidence" value="ECO:0007669"/>
    <property type="project" value="TreeGrafter"/>
</dbReference>
<dbReference type="PANTHER" id="PTHR48098:SF1">
    <property type="entry name" value="DIACYLGLYCEROL ACYLTRANSFERASE_MYCOLYLTRANSFERASE AG85A"/>
    <property type="match status" value="1"/>
</dbReference>
<proteinExistence type="predicted"/>
<dbReference type="InterPro" id="IPR050583">
    <property type="entry name" value="Mycobacterial_A85_antigen"/>
</dbReference>
<evidence type="ECO:0000256" key="1">
    <source>
        <dbReference type="SAM" id="SignalP"/>
    </source>
</evidence>
<dbReference type="PANTHER" id="PTHR48098">
    <property type="entry name" value="ENTEROCHELIN ESTERASE-RELATED"/>
    <property type="match status" value="1"/>
</dbReference>
<dbReference type="Gene3D" id="3.40.50.1820">
    <property type="entry name" value="alpha/beta hydrolase"/>
    <property type="match status" value="1"/>
</dbReference>
<name>A0A3M0GL89_9CORY</name>
<keyword evidence="1" id="KW-0732">Signal</keyword>
<organism evidence="2 3">
    <name type="scientific">Corynebacterium macginleyi</name>
    <dbReference type="NCBI Taxonomy" id="38290"/>
    <lineage>
        <taxon>Bacteria</taxon>
        <taxon>Bacillati</taxon>
        <taxon>Actinomycetota</taxon>
        <taxon>Actinomycetes</taxon>
        <taxon>Mycobacteriales</taxon>
        <taxon>Corynebacteriaceae</taxon>
        <taxon>Corynebacterium</taxon>
    </lineage>
</organism>
<protein>
    <submittedName>
        <fullName evidence="2">Esterase family protein</fullName>
    </submittedName>
</protein>
<dbReference type="SUPFAM" id="SSF53474">
    <property type="entry name" value="alpha/beta-Hydrolases"/>
    <property type="match status" value="1"/>
</dbReference>
<evidence type="ECO:0000313" key="3">
    <source>
        <dbReference type="Proteomes" id="UP000270649"/>
    </source>
</evidence>